<gene>
    <name evidence="1" type="ORF">C3928_00220</name>
</gene>
<dbReference type="EMBL" id="PQWY01000001">
    <property type="protein sequence ID" value="PPK33949.1"/>
    <property type="molecule type" value="Genomic_DNA"/>
</dbReference>
<sequence>MSITAQELVKQYKLRLTPAMENDLLSEESRLKKELEAVPFNSEENLYKSILQMIIVFYEENTLEENRYLLQDHELIKQLSALMWDDIQIKLIPFLIQKNFTLSEVKELLFDEAYYRSLHVLVDFGLTQDIPELLALREKREQLKFINTLADDHCRKLCLIFWVKGSLSIKEIQDIVHATSHYPMLAETLIALDKTKTISIKQLKKLALDPKKHQQESILYHYSEQFKAYNLRKSDLSQLNLDDLDALGKSFKVLKEAGIANDYAYRLALKNNKTGQLLRLFLPGLAKIESLSHRKALIDLLYIGAQKGVVTQGKALLQIKDTNLLALARRLRERFICVQQMQDLGFKKEIIAFTGEENNVNSSRFRYVIMRVEEKCKDIHERLRKSSLDKDKVGNWQRADEKYRQTLYSIAYDGITKSGVDLHIKMKSAEKEILSIVDPEIKSIIHKVLVVIANIIITALTLGFANDLKESATGNYWFFNQSPSGEVIRALNKEVLTAIDSPELITISP</sequence>
<accession>A0A2S6F919</accession>
<evidence type="ECO:0000313" key="1">
    <source>
        <dbReference type="EMBL" id="PPK33949.1"/>
    </source>
</evidence>
<dbReference type="AlphaFoldDB" id="A0A2S6F919"/>
<reference evidence="1 2" key="1">
    <citation type="submission" date="2018-02" db="EMBL/GenBank/DDBJ databases">
        <title>Draft genome sequences of four Legionella pneumophila clinical strains isolated in Ontario.</title>
        <authorList>
            <person name="Fortuna A."/>
            <person name="Ramnarine R."/>
            <person name="Li A."/>
            <person name="Frantz C."/>
            <person name="Mallo G."/>
        </authorList>
    </citation>
    <scope>NUCLEOTIDE SEQUENCE [LARGE SCALE GENOMIC DNA]</scope>
    <source>
        <strain evidence="1 2">LG61</strain>
    </source>
</reference>
<protein>
    <submittedName>
        <fullName evidence="1">Uncharacterized protein</fullName>
    </submittedName>
</protein>
<name>A0A2S6F919_LEGPN</name>
<evidence type="ECO:0000313" key="2">
    <source>
        <dbReference type="Proteomes" id="UP000239239"/>
    </source>
</evidence>
<dbReference type="OrthoDB" id="5649212at2"/>
<dbReference type="Proteomes" id="UP000239239">
    <property type="component" value="Unassembled WGS sequence"/>
</dbReference>
<organism evidence="1 2">
    <name type="scientific">Legionella pneumophila</name>
    <dbReference type="NCBI Taxonomy" id="446"/>
    <lineage>
        <taxon>Bacteria</taxon>
        <taxon>Pseudomonadati</taxon>
        <taxon>Pseudomonadota</taxon>
        <taxon>Gammaproteobacteria</taxon>
        <taxon>Legionellales</taxon>
        <taxon>Legionellaceae</taxon>
        <taxon>Legionella</taxon>
    </lineage>
</organism>
<dbReference type="RefSeq" id="WP_027228268.1">
    <property type="nucleotide sequence ID" value="NZ_CP017601.1"/>
</dbReference>
<comment type="caution">
    <text evidence="1">The sequence shown here is derived from an EMBL/GenBank/DDBJ whole genome shotgun (WGS) entry which is preliminary data.</text>
</comment>
<proteinExistence type="predicted"/>